<dbReference type="Proteomes" id="UP001237642">
    <property type="component" value="Unassembled WGS sequence"/>
</dbReference>
<evidence type="ECO:0000313" key="1">
    <source>
        <dbReference type="EMBL" id="KAK1371510.1"/>
    </source>
</evidence>
<dbReference type="InterPro" id="IPR023214">
    <property type="entry name" value="HAD_sf"/>
</dbReference>
<sequence>MTVIIGSEEDIFVLRKGADTIISNKLSEIGRIFHESTRKHYQYYRECSEAFILHLAVHCASVTCSRILKQNALVKRDKETMSAIKDGSNDVGMIRESDHIGVGITDVKECKNAGVMSSDFAIANAGYWRNFP</sequence>
<reference evidence="1" key="2">
    <citation type="submission" date="2023-05" db="EMBL/GenBank/DDBJ databases">
        <authorList>
            <person name="Schelkunov M.I."/>
        </authorList>
    </citation>
    <scope>NUCLEOTIDE SEQUENCE</scope>
    <source>
        <strain evidence="1">Hsosn_3</strain>
        <tissue evidence="1">Leaf</tissue>
    </source>
</reference>
<organism evidence="1 2">
    <name type="scientific">Heracleum sosnowskyi</name>
    <dbReference type="NCBI Taxonomy" id="360622"/>
    <lineage>
        <taxon>Eukaryota</taxon>
        <taxon>Viridiplantae</taxon>
        <taxon>Streptophyta</taxon>
        <taxon>Embryophyta</taxon>
        <taxon>Tracheophyta</taxon>
        <taxon>Spermatophyta</taxon>
        <taxon>Magnoliopsida</taxon>
        <taxon>eudicotyledons</taxon>
        <taxon>Gunneridae</taxon>
        <taxon>Pentapetalae</taxon>
        <taxon>asterids</taxon>
        <taxon>campanulids</taxon>
        <taxon>Apiales</taxon>
        <taxon>Apiaceae</taxon>
        <taxon>Apioideae</taxon>
        <taxon>apioid superclade</taxon>
        <taxon>Tordylieae</taxon>
        <taxon>Tordyliinae</taxon>
        <taxon>Heracleum</taxon>
    </lineage>
</organism>
<evidence type="ECO:0000313" key="2">
    <source>
        <dbReference type="Proteomes" id="UP001237642"/>
    </source>
</evidence>
<dbReference type="PANTHER" id="PTHR24092">
    <property type="entry name" value="PROBABLE PHOSPHOLIPID-TRANSPORTING ATPASE"/>
    <property type="match status" value="1"/>
</dbReference>
<protein>
    <submittedName>
        <fullName evidence="1">Uncharacterized protein</fullName>
    </submittedName>
</protein>
<dbReference type="GO" id="GO:0045332">
    <property type="term" value="P:phospholipid translocation"/>
    <property type="evidence" value="ECO:0007669"/>
    <property type="project" value="TreeGrafter"/>
</dbReference>
<dbReference type="AlphaFoldDB" id="A0AAD8HQI4"/>
<comment type="caution">
    <text evidence="1">The sequence shown here is derived from an EMBL/GenBank/DDBJ whole genome shotgun (WGS) entry which is preliminary data.</text>
</comment>
<dbReference type="Gene3D" id="3.40.50.1000">
    <property type="entry name" value="HAD superfamily/HAD-like"/>
    <property type="match status" value="1"/>
</dbReference>
<accession>A0AAD8HQI4</accession>
<gene>
    <name evidence="1" type="ORF">POM88_037602</name>
</gene>
<keyword evidence="2" id="KW-1185">Reference proteome</keyword>
<reference evidence="1" key="1">
    <citation type="submission" date="2023-02" db="EMBL/GenBank/DDBJ databases">
        <title>Genome of toxic invasive species Heracleum sosnowskyi carries increased number of genes despite the absence of recent whole-genome duplications.</title>
        <authorList>
            <person name="Schelkunov M."/>
            <person name="Shtratnikova V."/>
            <person name="Makarenko M."/>
            <person name="Klepikova A."/>
            <person name="Omelchenko D."/>
            <person name="Novikova G."/>
            <person name="Obukhova E."/>
            <person name="Bogdanov V."/>
            <person name="Penin A."/>
            <person name="Logacheva M."/>
        </authorList>
    </citation>
    <scope>NUCLEOTIDE SEQUENCE</scope>
    <source>
        <strain evidence="1">Hsosn_3</strain>
        <tissue evidence="1">Leaf</tissue>
    </source>
</reference>
<name>A0AAD8HQI4_9APIA</name>
<dbReference type="EMBL" id="JAUIZM010000008">
    <property type="protein sequence ID" value="KAK1371510.1"/>
    <property type="molecule type" value="Genomic_DNA"/>
</dbReference>
<proteinExistence type="predicted"/>
<dbReference type="GO" id="GO:0005886">
    <property type="term" value="C:plasma membrane"/>
    <property type="evidence" value="ECO:0007669"/>
    <property type="project" value="TreeGrafter"/>
</dbReference>
<dbReference type="GO" id="GO:0140326">
    <property type="term" value="F:ATPase-coupled intramembrane lipid transporter activity"/>
    <property type="evidence" value="ECO:0007669"/>
    <property type="project" value="TreeGrafter"/>
</dbReference>